<name>A0A0A3IGC4_9BACL</name>
<dbReference type="GO" id="GO:0015031">
    <property type="term" value="P:protein transport"/>
    <property type="evidence" value="ECO:0007669"/>
    <property type="project" value="UniProtKB-KW"/>
</dbReference>
<keyword evidence="3" id="KW-0813">Transport</keyword>
<dbReference type="InterPro" id="IPR018035">
    <property type="entry name" value="Flagellar_FliH/T3SS_HrpE"/>
</dbReference>
<reference evidence="10 11" key="1">
    <citation type="submission" date="2014-02" db="EMBL/GenBank/DDBJ databases">
        <title>Draft genome sequence of Lysinibacillus sinduriensis JCM 15800.</title>
        <authorList>
            <person name="Zhang F."/>
            <person name="Wang G."/>
            <person name="Zhang L."/>
        </authorList>
    </citation>
    <scope>NUCLEOTIDE SEQUENCE [LARGE SCALE GENOMIC DNA]</scope>
    <source>
        <strain evidence="10 11">JCM 15800</strain>
    </source>
</reference>
<evidence type="ECO:0000313" key="11">
    <source>
        <dbReference type="Proteomes" id="UP000030408"/>
    </source>
</evidence>
<keyword evidence="6" id="KW-1006">Bacterial flagellum protein export</keyword>
<evidence type="ECO:0000259" key="9">
    <source>
        <dbReference type="Pfam" id="PF02108"/>
    </source>
</evidence>
<keyword evidence="8" id="KW-0175">Coiled coil</keyword>
<evidence type="ECO:0000256" key="1">
    <source>
        <dbReference type="ARBA" id="ARBA00003041"/>
    </source>
</evidence>
<evidence type="ECO:0000256" key="6">
    <source>
        <dbReference type="ARBA" id="ARBA00023225"/>
    </source>
</evidence>
<dbReference type="PANTHER" id="PTHR34982">
    <property type="entry name" value="YOP PROTEINS TRANSLOCATION PROTEIN L"/>
    <property type="match status" value="1"/>
</dbReference>
<feature type="domain" description="Flagellar assembly protein FliH/Type III secretion system HrpE" evidence="9">
    <location>
        <begin position="136"/>
        <end position="247"/>
    </location>
</feature>
<dbReference type="GO" id="GO:0005829">
    <property type="term" value="C:cytosol"/>
    <property type="evidence" value="ECO:0007669"/>
    <property type="project" value="TreeGrafter"/>
</dbReference>
<proteinExistence type="inferred from homology"/>
<feature type="coiled-coil region" evidence="8">
    <location>
        <begin position="54"/>
        <end position="96"/>
    </location>
</feature>
<sequence length="260" mass="30327">MSRIIRSSRTVQQQEKQVEIQLRNLFKADFDGVESNQNTAFSKEEIYAERDRILSSAASEIESQKQEFEQYRQEQLDILEQLKKMWEEEKLVLEQNAYEQGFQLGYEEGIKKAHVDMADSLAVANKVIEDSRLIAQDYIQEQEQVILELAMTASERIIGASLERDDEVFLSIVKRGLKEAREMKEIKIYVSPIYHHLITQHRSELVEMFPTDVPLLVFVDEDLNQTESYIETNHGRIVVSIDEQLSELRLKLSEILDSKE</sequence>
<evidence type="ECO:0000256" key="2">
    <source>
        <dbReference type="ARBA" id="ARBA00006602"/>
    </source>
</evidence>
<dbReference type="STRING" id="1384057.CD33_17935"/>
<dbReference type="eggNOG" id="COG1317">
    <property type="taxonomic scope" value="Bacteria"/>
</dbReference>
<dbReference type="AlphaFoldDB" id="A0A0A3IGC4"/>
<organism evidence="10 11">
    <name type="scientific">Ureibacillus sinduriensis BLB-1 = JCM 15800</name>
    <dbReference type="NCBI Taxonomy" id="1384057"/>
    <lineage>
        <taxon>Bacteria</taxon>
        <taxon>Bacillati</taxon>
        <taxon>Bacillota</taxon>
        <taxon>Bacilli</taxon>
        <taxon>Bacillales</taxon>
        <taxon>Caryophanaceae</taxon>
        <taxon>Ureibacillus</taxon>
    </lineage>
</organism>
<evidence type="ECO:0000313" key="10">
    <source>
        <dbReference type="EMBL" id="KGR73892.1"/>
    </source>
</evidence>
<keyword evidence="10" id="KW-0282">Flagellum</keyword>
<evidence type="ECO:0000256" key="3">
    <source>
        <dbReference type="ARBA" id="ARBA00022448"/>
    </source>
</evidence>
<keyword evidence="11" id="KW-1185">Reference proteome</keyword>
<keyword evidence="10" id="KW-0969">Cilium</keyword>
<evidence type="ECO:0000256" key="7">
    <source>
        <dbReference type="NCBIfam" id="TIGR03825"/>
    </source>
</evidence>
<evidence type="ECO:0000256" key="5">
    <source>
        <dbReference type="ARBA" id="ARBA00022927"/>
    </source>
</evidence>
<dbReference type="GO" id="GO:0044781">
    <property type="term" value="P:bacterial-type flagellum organization"/>
    <property type="evidence" value="ECO:0007669"/>
    <property type="project" value="UniProtKB-KW"/>
</dbReference>
<keyword evidence="10" id="KW-0966">Cell projection</keyword>
<dbReference type="InterPro" id="IPR051472">
    <property type="entry name" value="T3SS_Stator/FliH"/>
</dbReference>
<protein>
    <recommendedName>
        <fullName evidence="7">Flagellar assembly protein FliH</fullName>
    </recommendedName>
</protein>
<dbReference type="Proteomes" id="UP000030408">
    <property type="component" value="Unassembled WGS sequence"/>
</dbReference>
<comment type="function">
    <text evidence="1">Needed for flagellar regrowth and assembly.</text>
</comment>
<keyword evidence="5" id="KW-0653">Protein transport</keyword>
<dbReference type="NCBIfam" id="TIGR03825">
    <property type="entry name" value="FliH_bacil"/>
    <property type="match status" value="1"/>
</dbReference>
<dbReference type="PANTHER" id="PTHR34982:SF1">
    <property type="entry name" value="FLAGELLAR ASSEMBLY PROTEIN FLIH"/>
    <property type="match status" value="1"/>
</dbReference>
<evidence type="ECO:0000256" key="4">
    <source>
        <dbReference type="ARBA" id="ARBA00022795"/>
    </source>
</evidence>
<dbReference type="Pfam" id="PF02108">
    <property type="entry name" value="FliH"/>
    <property type="match status" value="1"/>
</dbReference>
<dbReference type="EMBL" id="JPVO01000055">
    <property type="protein sequence ID" value="KGR73892.1"/>
    <property type="molecule type" value="Genomic_DNA"/>
</dbReference>
<dbReference type="OrthoDB" id="19020at2"/>
<dbReference type="InterPro" id="IPR022524">
    <property type="entry name" value="FliH_Bacilli"/>
</dbReference>
<comment type="similarity">
    <text evidence="2">Belongs to the FliH family.</text>
</comment>
<accession>A0A0A3IGC4</accession>
<keyword evidence="4" id="KW-1005">Bacterial flagellum biogenesis</keyword>
<gene>
    <name evidence="10" type="ORF">CD33_17935</name>
</gene>
<comment type="caution">
    <text evidence="10">The sequence shown here is derived from an EMBL/GenBank/DDBJ whole genome shotgun (WGS) entry which is preliminary data.</text>
</comment>
<evidence type="ECO:0000256" key="8">
    <source>
        <dbReference type="SAM" id="Coils"/>
    </source>
</evidence>